<evidence type="ECO:0000313" key="2">
    <source>
        <dbReference type="EMBL" id="SNR65074.1"/>
    </source>
</evidence>
<dbReference type="CDD" id="cd02142">
    <property type="entry name" value="McbC_SagB-like_oxidoreductase"/>
    <property type="match status" value="2"/>
</dbReference>
<evidence type="ECO:0000313" key="3">
    <source>
        <dbReference type="Proteomes" id="UP000198405"/>
    </source>
</evidence>
<gene>
    <name evidence="2" type="ORF">SAMN06265340_10244</name>
</gene>
<dbReference type="GO" id="GO:0016491">
    <property type="term" value="F:oxidoreductase activity"/>
    <property type="evidence" value="ECO:0007669"/>
    <property type="project" value="InterPro"/>
</dbReference>
<dbReference type="InterPro" id="IPR020051">
    <property type="entry name" value="SagB-type_dehydrogenase"/>
</dbReference>
<name>A0A238Y3D2_9BACT</name>
<dbReference type="InterPro" id="IPR052544">
    <property type="entry name" value="Bacteriocin_Proc_Enz"/>
</dbReference>
<dbReference type="NCBIfam" id="TIGR03605">
    <property type="entry name" value="antibiot_sagB"/>
    <property type="match status" value="1"/>
</dbReference>
<keyword evidence="3" id="KW-1185">Reference proteome</keyword>
<dbReference type="EMBL" id="FZOB01000002">
    <property type="protein sequence ID" value="SNR65074.1"/>
    <property type="molecule type" value="Genomic_DNA"/>
</dbReference>
<dbReference type="InterPro" id="IPR000415">
    <property type="entry name" value="Nitroreductase-like"/>
</dbReference>
<feature type="domain" description="Nitroreductase" evidence="1">
    <location>
        <begin position="381"/>
        <end position="466"/>
    </location>
</feature>
<accession>A0A238Y3D2</accession>
<dbReference type="OrthoDB" id="9801593at2"/>
<dbReference type="AlphaFoldDB" id="A0A238Y3D2"/>
<organism evidence="2 3">
    <name type="scientific">Desulfurobacterium atlanticum</name>
    <dbReference type="NCBI Taxonomy" id="240169"/>
    <lineage>
        <taxon>Bacteria</taxon>
        <taxon>Pseudomonadati</taxon>
        <taxon>Aquificota</taxon>
        <taxon>Aquificia</taxon>
        <taxon>Desulfurobacteriales</taxon>
        <taxon>Desulfurobacteriaceae</taxon>
        <taxon>Desulfurobacterium</taxon>
    </lineage>
</organism>
<dbReference type="Gene3D" id="3.40.109.10">
    <property type="entry name" value="NADH Oxidase"/>
    <property type="match status" value="2"/>
</dbReference>
<feature type="domain" description="Nitroreductase" evidence="1">
    <location>
        <begin position="74"/>
        <end position="234"/>
    </location>
</feature>
<dbReference type="Proteomes" id="UP000198405">
    <property type="component" value="Unassembled WGS sequence"/>
</dbReference>
<dbReference type="RefSeq" id="WP_089322399.1">
    <property type="nucleotide sequence ID" value="NZ_FZOB01000002.1"/>
</dbReference>
<sequence>MNRCLKYHLDTVHTYESIRKPHFINWNDYPSPFKVYNTTSFKLPPFPTENSLPFLKAFFNGEESLSSQFLSFEEISALCFAMNGITKIETFGTEPFMFRSAPSAGALYPFELYLFIKRLSVPDGIYHYQPLNHSLELLSEGDYSKELESIFCIELNSNILPIISFIHPRSAWKYRKRAYRYCLLDCGHLLFNGLIYLKSIKKPAAVISQFCDAKANSFMNFDKTEFVAAAINIGSTKRKNFSTSITPIKFPSSSQIAQNPIILKEIAETHTEGNISSCKDVEPIHLKSSTSKVDIDTASLAVNRTIFKRRSRRNFTAEFLEEKFFYLTVRALNTHINSDWKSRINALIIATNIKNIPDGIYRITDKEAVLLSCGNFSEEIAYLSLGQSFLSRANLNIIFCADLVNSTCHNYREILLEAGIKGEIIYLLAESKNLGACGVGAFFDIDLKEFLNLKAEEYPVYIVSIGTI</sequence>
<dbReference type="InterPro" id="IPR029479">
    <property type="entry name" value="Nitroreductase"/>
</dbReference>
<dbReference type="PANTHER" id="PTHR43745:SF2">
    <property type="entry name" value="NITROREDUCTASE MJ1384-RELATED"/>
    <property type="match status" value="1"/>
</dbReference>
<protein>
    <submittedName>
        <fullName evidence="2">SagB-type dehydrogenase domain-containing protein</fullName>
    </submittedName>
</protein>
<proteinExistence type="predicted"/>
<dbReference type="Pfam" id="PF00881">
    <property type="entry name" value="Nitroreductase"/>
    <property type="match status" value="2"/>
</dbReference>
<evidence type="ECO:0000259" key="1">
    <source>
        <dbReference type="Pfam" id="PF00881"/>
    </source>
</evidence>
<dbReference type="SUPFAM" id="SSF55469">
    <property type="entry name" value="FMN-dependent nitroreductase-like"/>
    <property type="match status" value="1"/>
</dbReference>
<dbReference type="PANTHER" id="PTHR43745">
    <property type="entry name" value="NITROREDUCTASE MJ1384-RELATED"/>
    <property type="match status" value="1"/>
</dbReference>
<reference evidence="3" key="1">
    <citation type="submission" date="2017-06" db="EMBL/GenBank/DDBJ databases">
        <authorList>
            <person name="Varghese N."/>
            <person name="Submissions S."/>
        </authorList>
    </citation>
    <scope>NUCLEOTIDE SEQUENCE [LARGE SCALE GENOMIC DNA]</scope>
    <source>
        <strain evidence="3">DSM 15668</strain>
    </source>
</reference>